<keyword evidence="3" id="KW-1003">Cell membrane</keyword>
<accession>A0AA43UC59</accession>
<dbReference type="InterPro" id="IPR035906">
    <property type="entry name" value="MetI-like_sf"/>
</dbReference>
<dbReference type="PANTHER" id="PTHR43357:SF4">
    <property type="entry name" value="INNER MEMBRANE ABC TRANSPORTER PERMEASE PROTEIN YDCV"/>
    <property type="match status" value="1"/>
</dbReference>
<keyword evidence="4" id="KW-0997">Cell inner membrane</keyword>
<keyword evidence="2 8" id="KW-0813">Transport</keyword>
<dbReference type="EMBL" id="JAUNQW010000008">
    <property type="protein sequence ID" value="MDO5457265.1"/>
    <property type="molecule type" value="Genomic_DNA"/>
</dbReference>
<dbReference type="GO" id="GO:0005886">
    <property type="term" value="C:plasma membrane"/>
    <property type="evidence" value="ECO:0007669"/>
    <property type="project" value="UniProtKB-SubCell"/>
</dbReference>
<keyword evidence="11" id="KW-1185">Reference proteome</keyword>
<feature type="transmembrane region" description="Helical" evidence="8">
    <location>
        <begin position="175"/>
        <end position="198"/>
    </location>
</feature>
<dbReference type="SUPFAM" id="SSF161098">
    <property type="entry name" value="MetI-like"/>
    <property type="match status" value="1"/>
</dbReference>
<evidence type="ECO:0000313" key="11">
    <source>
        <dbReference type="Proteomes" id="UP001171751"/>
    </source>
</evidence>
<keyword evidence="7 8" id="KW-0472">Membrane</keyword>
<evidence type="ECO:0000313" key="10">
    <source>
        <dbReference type="EMBL" id="MDO5457265.1"/>
    </source>
</evidence>
<comment type="caution">
    <text evidence="10">The sequence shown here is derived from an EMBL/GenBank/DDBJ whole genome shotgun (WGS) entry which is preliminary data.</text>
</comment>
<reference evidence="10" key="1">
    <citation type="submission" date="2023-07" db="EMBL/GenBank/DDBJ databases">
        <title>Between Cages and Wild: Unraveling the Impact of Captivity on Animal Microbiomes and Antimicrobial Resistance.</title>
        <authorList>
            <person name="Schmartz G.P."/>
            <person name="Rehner J."/>
            <person name="Schuff M.J."/>
            <person name="Becker S.L."/>
            <person name="Kravczyk M."/>
            <person name="Gurevich A."/>
            <person name="Francke R."/>
            <person name="Mueller R."/>
            <person name="Keller V."/>
            <person name="Keller A."/>
        </authorList>
    </citation>
    <scope>NUCLEOTIDE SEQUENCE</scope>
    <source>
        <strain evidence="10">S39M_St_73</strain>
    </source>
</reference>
<dbReference type="GO" id="GO:0055085">
    <property type="term" value="P:transmembrane transport"/>
    <property type="evidence" value="ECO:0007669"/>
    <property type="project" value="InterPro"/>
</dbReference>
<keyword evidence="5 8" id="KW-0812">Transmembrane</keyword>
<comment type="subcellular location">
    <subcellularLocation>
        <location evidence="1">Cell inner membrane</location>
        <topology evidence="1">Multi-pass membrane protein</topology>
    </subcellularLocation>
    <subcellularLocation>
        <location evidence="8">Cell membrane</location>
        <topology evidence="8">Multi-pass membrane protein</topology>
    </subcellularLocation>
</comment>
<evidence type="ECO:0000256" key="4">
    <source>
        <dbReference type="ARBA" id="ARBA00022519"/>
    </source>
</evidence>
<protein>
    <submittedName>
        <fullName evidence="10">ABC transporter permease subunit</fullName>
    </submittedName>
</protein>
<evidence type="ECO:0000256" key="3">
    <source>
        <dbReference type="ARBA" id="ARBA00022475"/>
    </source>
</evidence>
<feature type="transmembrane region" description="Helical" evidence="8">
    <location>
        <begin position="61"/>
        <end position="82"/>
    </location>
</feature>
<organism evidence="10 11">
    <name type="scientific">Atopococcus tabaci</name>
    <dbReference type="NCBI Taxonomy" id="269774"/>
    <lineage>
        <taxon>Bacteria</taxon>
        <taxon>Bacillati</taxon>
        <taxon>Bacillota</taxon>
        <taxon>Bacilli</taxon>
        <taxon>Lactobacillales</taxon>
        <taxon>Carnobacteriaceae</taxon>
        <taxon>Atopococcus</taxon>
    </lineage>
</organism>
<gene>
    <name evidence="10" type="ORF">Q4F26_02885</name>
</gene>
<sequence>MKRNRYSWINGLIALAVILPILLLVLWSVSTRWPWPELMPHSFSWRGISDLWRQNYEFTQILLSSMLISIVVAALSLFISLATSRAYILLQAKRSQMVLYQTLSLPFVIPAVVFGMGIHQLMIQWGLNNTATGVILVHLVYSLPYATYLILDAYQSIGLELEEQARLLGSTAFQAFRLVTFPLLLPVMATAFSMSYIVSFSQYFLTSLIGGGQVRTFTIVMFPYLQNNDRPIASSYALVFLTFTFLVFLVFEGISKFLQRKYQTSYYY</sequence>
<evidence type="ECO:0000256" key="6">
    <source>
        <dbReference type="ARBA" id="ARBA00022989"/>
    </source>
</evidence>
<evidence type="ECO:0000259" key="9">
    <source>
        <dbReference type="PROSITE" id="PS50928"/>
    </source>
</evidence>
<feature type="transmembrane region" description="Helical" evidence="8">
    <location>
        <begin position="135"/>
        <end position="154"/>
    </location>
</feature>
<comment type="similarity">
    <text evidence="8">Belongs to the binding-protein-dependent transport system permease family.</text>
</comment>
<evidence type="ECO:0000256" key="2">
    <source>
        <dbReference type="ARBA" id="ARBA00022448"/>
    </source>
</evidence>
<name>A0AA43UC59_9LACT</name>
<evidence type="ECO:0000256" key="5">
    <source>
        <dbReference type="ARBA" id="ARBA00022692"/>
    </source>
</evidence>
<dbReference type="PANTHER" id="PTHR43357">
    <property type="entry name" value="INNER MEMBRANE ABC TRANSPORTER PERMEASE PROTEIN YDCV"/>
    <property type="match status" value="1"/>
</dbReference>
<keyword evidence="6 8" id="KW-1133">Transmembrane helix</keyword>
<proteinExistence type="inferred from homology"/>
<dbReference type="Gene3D" id="1.10.3720.10">
    <property type="entry name" value="MetI-like"/>
    <property type="match status" value="1"/>
</dbReference>
<dbReference type="InterPro" id="IPR000515">
    <property type="entry name" value="MetI-like"/>
</dbReference>
<dbReference type="AlphaFoldDB" id="A0AA43UC59"/>
<feature type="transmembrane region" description="Helical" evidence="8">
    <location>
        <begin position="103"/>
        <end position="123"/>
    </location>
</feature>
<dbReference type="CDD" id="cd06261">
    <property type="entry name" value="TM_PBP2"/>
    <property type="match status" value="1"/>
</dbReference>
<dbReference type="Proteomes" id="UP001171751">
    <property type="component" value="Unassembled WGS sequence"/>
</dbReference>
<evidence type="ECO:0000256" key="8">
    <source>
        <dbReference type="RuleBase" id="RU363032"/>
    </source>
</evidence>
<evidence type="ECO:0000256" key="1">
    <source>
        <dbReference type="ARBA" id="ARBA00004429"/>
    </source>
</evidence>
<feature type="transmembrane region" description="Helical" evidence="8">
    <location>
        <begin position="232"/>
        <end position="251"/>
    </location>
</feature>
<evidence type="ECO:0000256" key="7">
    <source>
        <dbReference type="ARBA" id="ARBA00023136"/>
    </source>
</evidence>
<dbReference type="Pfam" id="PF00528">
    <property type="entry name" value="BPD_transp_1"/>
    <property type="match status" value="1"/>
</dbReference>
<dbReference type="PROSITE" id="PS50928">
    <property type="entry name" value="ABC_TM1"/>
    <property type="match status" value="1"/>
</dbReference>
<feature type="domain" description="ABC transmembrane type-1" evidence="9">
    <location>
        <begin position="62"/>
        <end position="251"/>
    </location>
</feature>
<feature type="transmembrane region" description="Helical" evidence="8">
    <location>
        <begin position="12"/>
        <end position="30"/>
    </location>
</feature>